<dbReference type="AlphaFoldDB" id="A0A2L0EKA1"/>
<feature type="signal peptide" evidence="2">
    <location>
        <begin position="1"/>
        <end position="22"/>
    </location>
</feature>
<dbReference type="RefSeq" id="WP_104977624.1">
    <property type="nucleotide sequence ID" value="NZ_CP012673.1"/>
</dbReference>
<dbReference type="OrthoDB" id="5519536at2"/>
<sequence length="356" mass="36296">MRGRDSLSLLAAFLLHAGGVVAARALAPQVVEEHVRTGAGEENDAVLLLDVDVSPDGSRAPEDLPMAQPQALARTSTGPGSARGTRAERATPSAHAPVLPEAPSQAPSSGPAAGEDAPPDPDAYGAPPPAAAPPGLGGVPVWALPGVLPGAPPAGSLAAVRPLAPVRPAPPRSARSGADPGGGAPALVFPAAGTLASAVADEVSSSAAPDVSESSFELTLNAKGQLVSVRFLDANAGNGEDWRRIAQAVLRRFSGRTLSMNGDFAAGGKVTVHVSSRVVMPDGTEHGIPKPMMKHDAGKSIVREDSLDDRFRLPHLAPAPGEKKPMLAFRFDLANLGAQRRRVVNTRVDAVPVALP</sequence>
<reference evidence="3 4" key="1">
    <citation type="submission" date="2015-09" db="EMBL/GenBank/DDBJ databases">
        <title>Sorangium comparison.</title>
        <authorList>
            <person name="Zaburannyi N."/>
            <person name="Bunk B."/>
            <person name="Overmann J."/>
            <person name="Mueller R."/>
        </authorList>
    </citation>
    <scope>NUCLEOTIDE SEQUENCE [LARGE SCALE GENOMIC DNA]</scope>
    <source>
        <strain evidence="3 4">So ce26</strain>
    </source>
</reference>
<feature type="chain" id="PRO_5014837086" evidence="2">
    <location>
        <begin position="23"/>
        <end position="356"/>
    </location>
</feature>
<evidence type="ECO:0000313" key="3">
    <source>
        <dbReference type="EMBL" id="AUX39698.1"/>
    </source>
</evidence>
<protein>
    <submittedName>
        <fullName evidence="3">Uncharacterized protein</fullName>
    </submittedName>
</protein>
<feature type="compositionally biased region" description="Low complexity" evidence="1">
    <location>
        <begin position="101"/>
        <end position="116"/>
    </location>
</feature>
<feature type="region of interest" description="Disordered" evidence="1">
    <location>
        <begin position="53"/>
        <end position="132"/>
    </location>
</feature>
<proteinExistence type="predicted"/>
<keyword evidence="2" id="KW-0732">Signal</keyword>
<evidence type="ECO:0000313" key="4">
    <source>
        <dbReference type="Proteomes" id="UP000238348"/>
    </source>
</evidence>
<gene>
    <name evidence="3" type="ORF">SOCE26_010930</name>
</gene>
<accession>A0A2L0EKA1</accession>
<dbReference type="EMBL" id="CP012673">
    <property type="protein sequence ID" value="AUX39698.1"/>
    <property type="molecule type" value="Genomic_DNA"/>
</dbReference>
<evidence type="ECO:0000256" key="2">
    <source>
        <dbReference type="SAM" id="SignalP"/>
    </source>
</evidence>
<dbReference type="Proteomes" id="UP000238348">
    <property type="component" value="Chromosome"/>
</dbReference>
<evidence type="ECO:0000256" key="1">
    <source>
        <dbReference type="SAM" id="MobiDB-lite"/>
    </source>
</evidence>
<organism evidence="3 4">
    <name type="scientific">Sorangium cellulosum</name>
    <name type="common">Polyangium cellulosum</name>
    <dbReference type="NCBI Taxonomy" id="56"/>
    <lineage>
        <taxon>Bacteria</taxon>
        <taxon>Pseudomonadati</taxon>
        <taxon>Myxococcota</taxon>
        <taxon>Polyangia</taxon>
        <taxon>Polyangiales</taxon>
        <taxon>Polyangiaceae</taxon>
        <taxon>Sorangium</taxon>
    </lineage>
</organism>
<name>A0A2L0EKA1_SORCE</name>